<proteinExistence type="predicted"/>
<dbReference type="REBASE" id="256310">
    <property type="entry name" value="Pcr12858IIP"/>
</dbReference>
<reference evidence="1 2" key="1">
    <citation type="submission" date="2018-06" db="EMBL/GenBank/DDBJ databases">
        <authorList>
            <consortium name="Pathogen Informatics"/>
            <person name="Doyle S."/>
        </authorList>
    </citation>
    <scope>NUCLEOTIDE SEQUENCE [LARGE SCALE GENOMIC DNA]</scope>
    <source>
        <strain evidence="1 2">NCTC12858</strain>
    </source>
</reference>
<gene>
    <name evidence="1" type="ORF">NCTC12858_00876</name>
</gene>
<dbReference type="RefSeq" id="WP_145980601.1">
    <property type="nucleotide sequence ID" value="NZ_LS483447.1"/>
</dbReference>
<dbReference type="Gene3D" id="3.40.50.300">
    <property type="entry name" value="P-loop containing nucleotide triphosphate hydrolases"/>
    <property type="match status" value="1"/>
</dbReference>
<dbReference type="InterPro" id="IPR052934">
    <property type="entry name" value="Methyl-DNA_Rec/Restrict_Enz"/>
</dbReference>
<dbReference type="Proteomes" id="UP000249300">
    <property type="component" value="Chromosome 1"/>
</dbReference>
<organism evidence="1 2">
    <name type="scientific">Porphyromonas crevioricanis</name>
    <dbReference type="NCBI Taxonomy" id="393921"/>
    <lineage>
        <taxon>Bacteria</taxon>
        <taxon>Pseudomonadati</taxon>
        <taxon>Bacteroidota</taxon>
        <taxon>Bacteroidia</taxon>
        <taxon>Bacteroidales</taxon>
        <taxon>Porphyromonadaceae</taxon>
        <taxon>Porphyromonas</taxon>
    </lineage>
</organism>
<dbReference type="PANTHER" id="PTHR37291:SF1">
    <property type="entry name" value="TYPE IV METHYL-DIRECTED RESTRICTION ENZYME ECOKMCRB SUBUNIT"/>
    <property type="match status" value="1"/>
</dbReference>
<evidence type="ECO:0000313" key="1">
    <source>
        <dbReference type="EMBL" id="SQH73038.1"/>
    </source>
</evidence>
<dbReference type="PANTHER" id="PTHR37291">
    <property type="entry name" value="5-METHYLCYTOSINE-SPECIFIC RESTRICTION ENZYME B"/>
    <property type="match status" value="1"/>
</dbReference>
<evidence type="ECO:0000313" key="2">
    <source>
        <dbReference type="Proteomes" id="UP000249300"/>
    </source>
</evidence>
<dbReference type="InterPro" id="IPR027417">
    <property type="entry name" value="P-loop_NTPase"/>
</dbReference>
<dbReference type="EMBL" id="LS483447">
    <property type="protein sequence ID" value="SQH73038.1"/>
    <property type="molecule type" value="Genomic_DNA"/>
</dbReference>
<name>A0A2X4PND5_9PORP</name>
<accession>A0A2X4PND5</accession>
<keyword evidence="2" id="KW-1185">Reference proteome</keyword>
<sequence length="605" mass="70066">MSSTQFTGADFNNDYTEIYKIENDEFICISYTNISITGSDRPKPQLRVFLEEYKKPFAFAKKNQFRYFLFSIFTKEEEMTRGLDKFNPGEFIISIETNLDTDNSRRDLRSIYDYANERIGTKKILKCSRSNYRADINTATFIYVGNGSNETKEYFDEFVSIFDSRPYLNSSSDNGNITSIDLSYPDFPLQVIYYGAPGTGKSYKIKSLDKGKATKPVRTTFHPDSDYSTFVGAYKPSMLQSEEQLYTKEALISELTKLKELGVTYATQKFGAKFWYSLKQLTLAEKKDILSACGLSDTYTVEFDKGCAIGEDFLRVSKESRIVYQFTPQAFLKAYVQAWEHYPEPQYLVIEEINRGNCAQIFGDLFQLLDRSSTGFSEYPIAADSDLSKYLHEIFVQQGRFTLSSEDRDEINKQYQEEYADVILDVQQGELLLLPKNLYILATMNTSDQSLFPIDSAFKRRWEWEYIPIRNAGKGWVIKTNNNEWDWWTFLECINKKIGSVTDSEDKKLGYFFVKPQDEHTITAETFVSKVIFYLWNDVFKDYGFSDDEFQTTDGAEMTFPMFYETECADHRVNESLVAQFLRNVVGEPKQSHTDEQPTDETSES</sequence>
<protein>
    <submittedName>
        <fullName evidence="1">5-methylcytosine-specific restriction enzyme subunit McrB</fullName>
    </submittedName>
</protein>
<dbReference type="KEGG" id="pcre:NCTC12858_00876"/>
<dbReference type="AlphaFoldDB" id="A0A2X4PND5"/>